<proteinExistence type="predicted"/>
<dbReference type="EMBL" id="MGHH01000005">
    <property type="protein sequence ID" value="OGM65376.1"/>
    <property type="molecule type" value="Genomic_DNA"/>
</dbReference>
<dbReference type="InterPro" id="IPR000086">
    <property type="entry name" value="NUDIX_hydrolase_dom"/>
</dbReference>
<feature type="domain" description="Nudix hydrolase" evidence="2">
    <location>
        <begin position="33"/>
        <end position="161"/>
    </location>
</feature>
<dbReference type="GO" id="GO:0016787">
    <property type="term" value="F:hydrolase activity"/>
    <property type="evidence" value="ECO:0007669"/>
    <property type="project" value="UniProtKB-KW"/>
</dbReference>
<dbReference type="InterPro" id="IPR015797">
    <property type="entry name" value="NUDIX_hydrolase-like_dom_sf"/>
</dbReference>
<keyword evidence="1" id="KW-0378">Hydrolase</keyword>
<name>A0A1F8BMT9_9BACT</name>
<organism evidence="3 4">
    <name type="scientific">Candidatus Woesebacteria bacterium RIFCSPLOWO2_01_FULL_39_25</name>
    <dbReference type="NCBI Taxonomy" id="1802521"/>
    <lineage>
        <taxon>Bacteria</taxon>
        <taxon>Candidatus Woeseibacteriota</taxon>
    </lineage>
</organism>
<reference evidence="3 4" key="1">
    <citation type="journal article" date="2016" name="Nat. Commun.">
        <title>Thousands of microbial genomes shed light on interconnected biogeochemical processes in an aquifer system.</title>
        <authorList>
            <person name="Anantharaman K."/>
            <person name="Brown C.T."/>
            <person name="Hug L.A."/>
            <person name="Sharon I."/>
            <person name="Castelle C.J."/>
            <person name="Probst A.J."/>
            <person name="Thomas B.C."/>
            <person name="Singh A."/>
            <person name="Wilkins M.J."/>
            <person name="Karaoz U."/>
            <person name="Brodie E.L."/>
            <person name="Williams K.H."/>
            <person name="Hubbard S.S."/>
            <person name="Banfield J.F."/>
        </authorList>
    </citation>
    <scope>NUCLEOTIDE SEQUENCE [LARGE SCALE GENOMIC DNA]</scope>
</reference>
<dbReference type="InterPro" id="IPR020084">
    <property type="entry name" value="NUDIX_hydrolase_CS"/>
</dbReference>
<dbReference type="STRING" id="1802521.A2893_01460"/>
<evidence type="ECO:0000259" key="2">
    <source>
        <dbReference type="PROSITE" id="PS51462"/>
    </source>
</evidence>
<comment type="caution">
    <text evidence="3">The sequence shown here is derived from an EMBL/GenBank/DDBJ whole genome shotgun (WGS) entry which is preliminary data.</text>
</comment>
<dbReference type="PROSITE" id="PS00893">
    <property type="entry name" value="NUDIX_BOX"/>
    <property type="match status" value="1"/>
</dbReference>
<dbReference type="Pfam" id="PF00293">
    <property type="entry name" value="NUDIX"/>
    <property type="match status" value="1"/>
</dbReference>
<dbReference type="PANTHER" id="PTHR43222:SF2">
    <property type="entry name" value="NUDIX HYDROLASE 23, CHLOROPLASTIC"/>
    <property type="match status" value="1"/>
</dbReference>
<evidence type="ECO:0000256" key="1">
    <source>
        <dbReference type="ARBA" id="ARBA00022801"/>
    </source>
</evidence>
<sequence>MKNYKFCPYCGKPSKKYKEYFACTNCGKVVYLNSYPTASAFIVENSKYLISKRAIEPSKGKYDVVGGFLKEGETPEKGLRREFREETGSSVKIIDLLGIYLGKYDYQGDIITTFNVCYIAKLTNPKIDPRDDVASFHWFPINKIPKNLSDPWLAKALKDLQIWYAKQQKIKTNH</sequence>
<dbReference type="PANTHER" id="PTHR43222">
    <property type="entry name" value="NUDIX HYDROLASE 23"/>
    <property type="match status" value="1"/>
</dbReference>
<evidence type="ECO:0000313" key="4">
    <source>
        <dbReference type="Proteomes" id="UP000176725"/>
    </source>
</evidence>
<accession>A0A1F8BMT9</accession>
<evidence type="ECO:0000313" key="3">
    <source>
        <dbReference type="EMBL" id="OGM65376.1"/>
    </source>
</evidence>
<dbReference type="AlphaFoldDB" id="A0A1F8BMT9"/>
<dbReference type="SUPFAM" id="SSF55811">
    <property type="entry name" value="Nudix"/>
    <property type="match status" value="1"/>
</dbReference>
<protein>
    <recommendedName>
        <fullName evidence="2">Nudix hydrolase domain-containing protein</fullName>
    </recommendedName>
</protein>
<dbReference type="PROSITE" id="PS51462">
    <property type="entry name" value="NUDIX"/>
    <property type="match status" value="1"/>
</dbReference>
<dbReference type="Gene3D" id="3.90.79.10">
    <property type="entry name" value="Nucleoside Triphosphate Pyrophosphohydrolase"/>
    <property type="match status" value="1"/>
</dbReference>
<gene>
    <name evidence="3" type="ORF">A2893_01460</name>
</gene>
<dbReference type="Proteomes" id="UP000176725">
    <property type="component" value="Unassembled WGS sequence"/>
</dbReference>